<dbReference type="Proteomes" id="UP000118426">
    <property type="component" value="Segment"/>
</dbReference>
<dbReference type="GeneID" id="14011289"/>
<dbReference type="InterPro" id="IPR013783">
    <property type="entry name" value="Ig-like_fold"/>
</dbReference>
<keyword evidence="3" id="KW-1185">Reference proteome</keyword>
<keyword evidence="1" id="KW-1133">Transmembrane helix</keyword>
<gene>
    <name evidence="2" type="ORF">CyHV1_ORF146</name>
</gene>
<sequence>MDHFSTLVKLCLLLAADAVVQLPARVGDRLEMRCSRTENRVANWYKDGLPLAVGVKAVLSDVTNSDSGLYTCNTTDYMDRSFNVSVLPAVPGEYVVTTTSRIQDFDRVFYIPPTDFLTSSAVTQYSWFASQGWIQVANKTIKGTIHECEDPRCKARFGDRVNVKGYVRDNVTGWCLEINNSSKADRDVFFLIAVRASGCVTQVRVVTYNNSSIPVKPLKNFWGLTFHLKNFEIMVLVLSIFFLVSAAIWLIYDCVKESNTCGCCPTVKYIAMTS</sequence>
<dbReference type="SUPFAM" id="SSF48726">
    <property type="entry name" value="Immunoglobulin"/>
    <property type="match status" value="1"/>
</dbReference>
<protein>
    <submittedName>
        <fullName evidence="2">Membrane protein ORF146</fullName>
    </submittedName>
</protein>
<dbReference type="EMBL" id="JQ815363">
    <property type="protein sequence ID" value="AFJ20433.1"/>
    <property type="molecule type" value="Genomic_DNA"/>
</dbReference>
<feature type="transmembrane region" description="Helical" evidence="1">
    <location>
        <begin position="233"/>
        <end position="252"/>
    </location>
</feature>
<dbReference type="Gene3D" id="2.60.40.10">
    <property type="entry name" value="Immunoglobulins"/>
    <property type="match status" value="1"/>
</dbReference>
<dbReference type="InterPro" id="IPR036179">
    <property type="entry name" value="Ig-like_dom_sf"/>
</dbReference>
<proteinExistence type="predicted"/>
<accession>K7PBY7</accession>
<dbReference type="KEGG" id="vg:14011289"/>
<name>K7PBY7_9VIRU</name>
<evidence type="ECO:0000313" key="2">
    <source>
        <dbReference type="EMBL" id="AFJ20433.1"/>
    </source>
</evidence>
<reference evidence="2 3" key="1">
    <citation type="journal article" date="2013" name="J. Virol.">
        <title>Comparative genomics of carp herpesviruses.</title>
        <authorList>
            <person name="Davison A.J."/>
            <person name="Kurobe T."/>
            <person name="Gatherer D."/>
            <person name="Cunningham C."/>
            <person name="Korf I."/>
            <person name="Fukuda H."/>
            <person name="Hedrick R.P."/>
            <person name="Waltzek T.B."/>
        </authorList>
    </citation>
    <scope>NUCLEOTIDE SEQUENCE [LARGE SCALE GENOMIC DNA]</scope>
    <source>
        <strain evidence="2">NG-J1</strain>
    </source>
</reference>
<keyword evidence="1" id="KW-0812">Transmembrane</keyword>
<evidence type="ECO:0000256" key="1">
    <source>
        <dbReference type="SAM" id="Phobius"/>
    </source>
</evidence>
<dbReference type="RefSeq" id="YP_007003799.1">
    <property type="nucleotide sequence ID" value="NC_019491.1"/>
</dbReference>
<organism evidence="2 3">
    <name type="scientific">Cyprinid herpesvirus 1</name>
    <dbReference type="NCBI Taxonomy" id="317858"/>
    <lineage>
        <taxon>Viruses</taxon>
        <taxon>Duplodnaviria</taxon>
        <taxon>Heunggongvirae</taxon>
        <taxon>Peploviricota</taxon>
        <taxon>Herviviricetes</taxon>
        <taxon>Herpesvirales</taxon>
        <taxon>Alloherpesviridae</taxon>
        <taxon>Cyvirus</taxon>
        <taxon>Cyvirus cyprinidallo1</taxon>
    </lineage>
</organism>
<keyword evidence="1" id="KW-0472">Membrane</keyword>
<evidence type="ECO:0000313" key="3">
    <source>
        <dbReference type="Proteomes" id="UP000118426"/>
    </source>
</evidence>